<reference evidence="2" key="1">
    <citation type="journal article" date="2020" name="mSystems">
        <title>Genome- and Community-Level Interaction Insights into Carbon Utilization and Element Cycling Functions of Hydrothermarchaeota in Hydrothermal Sediment.</title>
        <authorList>
            <person name="Zhou Z."/>
            <person name="Liu Y."/>
            <person name="Xu W."/>
            <person name="Pan J."/>
            <person name="Luo Z.H."/>
            <person name="Li M."/>
        </authorList>
    </citation>
    <scope>NUCLEOTIDE SEQUENCE [LARGE SCALE GENOMIC DNA]</scope>
    <source>
        <strain evidence="2">HyVt-527</strain>
    </source>
</reference>
<proteinExistence type="predicted"/>
<name>A0A7V5PR44_CALAY</name>
<protein>
    <submittedName>
        <fullName evidence="2">T9SS type A sorting domain-containing protein</fullName>
    </submittedName>
</protein>
<dbReference type="InterPro" id="IPR026444">
    <property type="entry name" value="Secre_tail"/>
</dbReference>
<dbReference type="NCBIfam" id="TIGR04183">
    <property type="entry name" value="Por_Secre_tail"/>
    <property type="match status" value="1"/>
</dbReference>
<dbReference type="AlphaFoldDB" id="A0A7V5PR44"/>
<accession>A0A7V5PR44</accession>
<sequence>VTTIEYELLNNDRVHLNVYNALGQRVALLENGAQTTGVHRVEFNANSLPSGTYYYELRIGSKSIVRKMTLLK</sequence>
<gene>
    <name evidence="2" type="ORF">ENJ89_09205</name>
</gene>
<evidence type="ECO:0000259" key="1">
    <source>
        <dbReference type="Pfam" id="PF18962"/>
    </source>
</evidence>
<feature type="domain" description="Secretion system C-terminal sorting" evidence="1">
    <location>
        <begin position="3"/>
        <end position="68"/>
    </location>
</feature>
<dbReference type="Pfam" id="PF18962">
    <property type="entry name" value="Por_Secre_tail"/>
    <property type="match status" value="1"/>
</dbReference>
<organism evidence="2">
    <name type="scientific">Caldithrix abyssi</name>
    <dbReference type="NCBI Taxonomy" id="187145"/>
    <lineage>
        <taxon>Bacteria</taxon>
        <taxon>Pseudomonadati</taxon>
        <taxon>Calditrichota</taxon>
        <taxon>Calditrichia</taxon>
        <taxon>Calditrichales</taxon>
        <taxon>Calditrichaceae</taxon>
        <taxon>Caldithrix</taxon>
    </lineage>
</organism>
<dbReference type="Gene3D" id="2.60.40.4070">
    <property type="match status" value="1"/>
</dbReference>
<dbReference type="Proteomes" id="UP000886124">
    <property type="component" value="Unassembled WGS sequence"/>
</dbReference>
<evidence type="ECO:0000313" key="2">
    <source>
        <dbReference type="EMBL" id="HHJ53357.1"/>
    </source>
</evidence>
<feature type="non-terminal residue" evidence="2">
    <location>
        <position position="1"/>
    </location>
</feature>
<dbReference type="EMBL" id="DROD01000587">
    <property type="protein sequence ID" value="HHJ53357.1"/>
    <property type="molecule type" value="Genomic_DNA"/>
</dbReference>
<comment type="caution">
    <text evidence="2">The sequence shown here is derived from an EMBL/GenBank/DDBJ whole genome shotgun (WGS) entry which is preliminary data.</text>
</comment>